<keyword evidence="2" id="KW-0805">Transcription regulation</keyword>
<sequence>MLLKMSWDLETEMISRCCKGDSSAWDELFDRHYASAGRFVFQLGYNFTQEDVEEICQEVFLSVIRSLDSFHGNSQFQTWLFRIAANKARDYRQKQQAAKRGGGQVTLSLNADGPEEGPTLDPPSRAPGPDDTLMTTERMALLHGTLEKLGEPCREIIELRYFAELSYEELGQTLELNPKTVSSRLSKCLDHLEEIARPVFSREKIPTTPSNG</sequence>
<keyword evidence="3" id="KW-0731">Sigma factor</keyword>
<dbReference type="InterPro" id="IPR013324">
    <property type="entry name" value="RNA_pol_sigma_r3/r4-like"/>
</dbReference>
<feature type="region of interest" description="Disordered" evidence="6">
    <location>
        <begin position="97"/>
        <end position="130"/>
    </location>
</feature>
<evidence type="ECO:0000256" key="5">
    <source>
        <dbReference type="ARBA" id="ARBA00023163"/>
    </source>
</evidence>
<dbReference type="AlphaFoldDB" id="B9XQ34"/>
<protein>
    <submittedName>
        <fullName evidence="8">RNA polymerase, sigma-24 subunit, ECF subfamily</fullName>
    </submittedName>
</protein>
<keyword evidence="4" id="KW-0238">DNA-binding</keyword>
<keyword evidence="5" id="KW-0804">Transcription</keyword>
<dbReference type="Gene3D" id="1.10.1740.10">
    <property type="match status" value="1"/>
</dbReference>
<evidence type="ECO:0000256" key="6">
    <source>
        <dbReference type="SAM" id="MobiDB-lite"/>
    </source>
</evidence>
<reference evidence="8 9" key="1">
    <citation type="journal article" date="2011" name="J. Bacteriol.">
        <title>Genome sequence of 'Pedosphaera parvula' Ellin514, an aerobic Verrucomicrobial isolate from pasture soil.</title>
        <authorList>
            <person name="Kant R."/>
            <person name="van Passel M.W."/>
            <person name="Sangwan P."/>
            <person name="Palva A."/>
            <person name="Lucas S."/>
            <person name="Copeland A."/>
            <person name="Lapidus A."/>
            <person name="Glavina Del Rio T."/>
            <person name="Dalin E."/>
            <person name="Tice H."/>
            <person name="Bruce D."/>
            <person name="Goodwin L."/>
            <person name="Pitluck S."/>
            <person name="Chertkov O."/>
            <person name="Larimer F.W."/>
            <person name="Land M.L."/>
            <person name="Hauser L."/>
            <person name="Brettin T.S."/>
            <person name="Detter J.C."/>
            <person name="Han S."/>
            <person name="de Vos W.M."/>
            <person name="Janssen P.H."/>
            <person name="Smidt H."/>
        </authorList>
    </citation>
    <scope>NUCLEOTIDE SEQUENCE [LARGE SCALE GENOMIC DNA]</scope>
    <source>
        <strain evidence="8 9">Ellin514</strain>
    </source>
</reference>
<evidence type="ECO:0000256" key="4">
    <source>
        <dbReference type="ARBA" id="ARBA00023125"/>
    </source>
</evidence>
<dbReference type="SUPFAM" id="SSF88659">
    <property type="entry name" value="Sigma3 and sigma4 domains of RNA polymerase sigma factors"/>
    <property type="match status" value="1"/>
</dbReference>
<evidence type="ECO:0000256" key="1">
    <source>
        <dbReference type="ARBA" id="ARBA00010641"/>
    </source>
</evidence>
<proteinExistence type="inferred from homology"/>
<comment type="caution">
    <text evidence="8">The sequence shown here is derived from an EMBL/GenBank/DDBJ whole genome shotgun (WGS) entry which is preliminary data.</text>
</comment>
<evidence type="ECO:0000313" key="9">
    <source>
        <dbReference type="Proteomes" id="UP000003688"/>
    </source>
</evidence>
<dbReference type="STRING" id="320771.Cflav_PD1175"/>
<dbReference type="InterPro" id="IPR013325">
    <property type="entry name" value="RNA_pol_sigma_r2"/>
</dbReference>
<dbReference type="GO" id="GO:0006352">
    <property type="term" value="P:DNA-templated transcription initiation"/>
    <property type="evidence" value="ECO:0007669"/>
    <property type="project" value="InterPro"/>
</dbReference>
<dbReference type="Proteomes" id="UP000003688">
    <property type="component" value="Unassembled WGS sequence"/>
</dbReference>
<dbReference type="GO" id="GO:0016987">
    <property type="term" value="F:sigma factor activity"/>
    <property type="evidence" value="ECO:0007669"/>
    <property type="project" value="UniProtKB-KW"/>
</dbReference>
<dbReference type="InterPro" id="IPR053812">
    <property type="entry name" value="HTH_Sigma70_ECF-like"/>
</dbReference>
<evidence type="ECO:0000256" key="2">
    <source>
        <dbReference type="ARBA" id="ARBA00023015"/>
    </source>
</evidence>
<dbReference type="Gene3D" id="1.10.10.10">
    <property type="entry name" value="Winged helix-like DNA-binding domain superfamily/Winged helix DNA-binding domain"/>
    <property type="match status" value="1"/>
</dbReference>
<name>B9XQ34_PEDPL</name>
<organism evidence="8 9">
    <name type="scientific">Pedosphaera parvula (strain Ellin514)</name>
    <dbReference type="NCBI Taxonomy" id="320771"/>
    <lineage>
        <taxon>Bacteria</taxon>
        <taxon>Pseudomonadati</taxon>
        <taxon>Verrucomicrobiota</taxon>
        <taxon>Pedosphaerae</taxon>
        <taxon>Pedosphaerales</taxon>
        <taxon>Pedosphaeraceae</taxon>
        <taxon>Pedosphaera</taxon>
    </lineage>
</organism>
<dbReference type="InterPro" id="IPR014284">
    <property type="entry name" value="RNA_pol_sigma-70_dom"/>
</dbReference>
<feature type="domain" description="RNA polymerase sigma-70 ECF-like HTH" evidence="7">
    <location>
        <begin position="11"/>
        <end position="185"/>
    </location>
</feature>
<dbReference type="InterPro" id="IPR036388">
    <property type="entry name" value="WH-like_DNA-bd_sf"/>
</dbReference>
<evidence type="ECO:0000259" key="7">
    <source>
        <dbReference type="Pfam" id="PF07638"/>
    </source>
</evidence>
<dbReference type="PANTHER" id="PTHR43133">
    <property type="entry name" value="RNA POLYMERASE ECF-TYPE SIGMA FACTO"/>
    <property type="match status" value="1"/>
</dbReference>
<comment type="similarity">
    <text evidence="1">Belongs to the sigma-70 factor family. ECF subfamily.</text>
</comment>
<gene>
    <name evidence="8" type="ORF">Cflav_PD1175</name>
</gene>
<dbReference type="EMBL" id="ABOX02000051">
    <property type="protein sequence ID" value="EEF58038.1"/>
    <property type="molecule type" value="Genomic_DNA"/>
</dbReference>
<accession>B9XQ34</accession>
<dbReference type="SUPFAM" id="SSF88946">
    <property type="entry name" value="Sigma2 domain of RNA polymerase sigma factors"/>
    <property type="match status" value="1"/>
</dbReference>
<dbReference type="CDD" id="cd06171">
    <property type="entry name" value="Sigma70_r4"/>
    <property type="match status" value="1"/>
</dbReference>
<evidence type="ECO:0000313" key="8">
    <source>
        <dbReference type="EMBL" id="EEF58038.1"/>
    </source>
</evidence>
<dbReference type="InterPro" id="IPR039425">
    <property type="entry name" value="RNA_pol_sigma-70-like"/>
</dbReference>
<evidence type="ECO:0000256" key="3">
    <source>
        <dbReference type="ARBA" id="ARBA00023082"/>
    </source>
</evidence>
<dbReference type="NCBIfam" id="TIGR02937">
    <property type="entry name" value="sigma70-ECF"/>
    <property type="match status" value="1"/>
</dbReference>
<dbReference type="PANTHER" id="PTHR43133:SF8">
    <property type="entry name" value="RNA POLYMERASE SIGMA FACTOR HI_1459-RELATED"/>
    <property type="match status" value="1"/>
</dbReference>
<dbReference type="Pfam" id="PF07638">
    <property type="entry name" value="Sigma70_ECF"/>
    <property type="match status" value="1"/>
</dbReference>
<dbReference type="GO" id="GO:0003677">
    <property type="term" value="F:DNA binding"/>
    <property type="evidence" value="ECO:0007669"/>
    <property type="project" value="UniProtKB-KW"/>
</dbReference>
<keyword evidence="9" id="KW-1185">Reference proteome</keyword>